<dbReference type="OMA" id="QEMSFRT"/>
<dbReference type="OrthoDB" id="2130169at2759"/>
<dbReference type="Pfam" id="PF05368">
    <property type="entry name" value="NmrA"/>
    <property type="match status" value="1"/>
</dbReference>
<dbReference type="AlphaFoldDB" id="S3DEL8"/>
<proteinExistence type="predicted"/>
<dbReference type="PANTHER" id="PTHR48079">
    <property type="entry name" value="PROTEIN YEEZ"/>
    <property type="match status" value="1"/>
</dbReference>
<evidence type="ECO:0000313" key="3">
    <source>
        <dbReference type="Proteomes" id="UP000016922"/>
    </source>
</evidence>
<accession>S3DEL8</accession>
<organism evidence="2 3">
    <name type="scientific">Glarea lozoyensis (strain ATCC 20868 / MF5171)</name>
    <dbReference type="NCBI Taxonomy" id="1116229"/>
    <lineage>
        <taxon>Eukaryota</taxon>
        <taxon>Fungi</taxon>
        <taxon>Dikarya</taxon>
        <taxon>Ascomycota</taxon>
        <taxon>Pezizomycotina</taxon>
        <taxon>Leotiomycetes</taxon>
        <taxon>Helotiales</taxon>
        <taxon>Helotiaceae</taxon>
        <taxon>Glarea</taxon>
    </lineage>
</organism>
<dbReference type="InterPro" id="IPR008030">
    <property type="entry name" value="NmrA-like"/>
</dbReference>
<evidence type="ECO:0000259" key="1">
    <source>
        <dbReference type="Pfam" id="PF05368"/>
    </source>
</evidence>
<dbReference type="STRING" id="1116229.S3DEL8"/>
<dbReference type="GeneID" id="19470300"/>
<sequence>MARLLLIGATGHIGGAVLEQVTRTFPTIKISALLRDQKKADRLQTQYPNVKTLIGNLHTTDVVKNAAKEADIVINNVPHRNEGNLVFASHPRVSVAIVLPVMVYGLSPSVEHPFPLTFPEYLKGIRSLGNGFTISNGANVMGYVHGPKAYYFASSQEMSFRTLTSQMVNVLKGLGVLESDTVTIIDVSGAAKASGAIDNDDPQSWAKHIAASCGVNMRVRPSRALMVGWEPREVEFVDTIEEVSRRFLENERTS</sequence>
<dbReference type="SUPFAM" id="SSF51735">
    <property type="entry name" value="NAD(P)-binding Rossmann-fold domains"/>
    <property type="match status" value="1"/>
</dbReference>
<dbReference type="Gene3D" id="3.40.50.720">
    <property type="entry name" value="NAD(P)-binding Rossmann-like Domain"/>
    <property type="match status" value="1"/>
</dbReference>
<keyword evidence="3" id="KW-1185">Reference proteome</keyword>
<dbReference type="KEGG" id="glz:GLAREA_11259"/>
<dbReference type="RefSeq" id="XP_008077638.1">
    <property type="nucleotide sequence ID" value="XM_008079447.1"/>
</dbReference>
<name>S3DEL8_GLAL2</name>
<dbReference type="GO" id="GO:0005737">
    <property type="term" value="C:cytoplasm"/>
    <property type="evidence" value="ECO:0007669"/>
    <property type="project" value="TreeGrafter"/>
</dbReference>
<gene>
    <name evidence="2" type="ORF">GLAREA_11259</name>
</gene>
<feature type="domain" description="NmrA-like" evidence="1">
    <location>
        <begin position="3"/>
        <end position="78"/>
    </location>
</feature>
<dbReference type="InterPro" id="IPR051783">
    <property type="entry name" value="NAD(P)-dependent_oxidoreduct"/>
</dbReference>
<dbReference type="InterPro" id="IPR036291">
    <property type="entry name" value="NAD(P)-bd_dom_sf"/>
</dbReference>
<dbReference type="EMBL" id="KE145354">
    <property type="protein sequence ID" value="EPE35559.1"/>
    <property type="molecule type" value="Genomic_DNA"/>
</dbReference>
<dbReference type="HOGENOM" id="CLU_007383_12_2_1"/>
<dbReference type="PANTHER" id="PTHR48079:SF6">
    <property type="entry name" value="NAD(P)-BINDING DOMAIN-CONTAINING PROTEIN-RELATED"/>
    <property type="match status" value="1"/>
</dbReference>
<reference evidence="2 3" key="1">
    <citation type="journal article" date="2013" name="BMC Genomics">
        <title>Genomics-driven discovery of the pneumocandin biosynthetic gene cluster in the fungus Glarea lozoyensis.</title>
        <authorList>
            <person name="Chen L."/>
            <person name="Yue Q."/>
            <person name="Zhang X."/>
            <person name="Xiang M."/>
            <person name="Wang C."/>
            <person name="Li S."/>
            <person name="Che Y."/>
            <person name="Ortiz-Lopez F.J."/>
            <person name="Bills G.F."/>
            <person name="Liu X."/>
            <person name="An Z."/>
        </authorList>
    </citation>
    <scope>NUCLEOTIDE SEQUENCE [LARGE SCALE GENOMIC DNA]</scope>
    <source>
        <strain evidence="3">ATCC 20868 / MF5171</strain>
    </source>
</reference>
<dbReference type="GO" id="GO:0004029">
    <property type="term" value="F:aldehyde dehydrogenase (NAD+) activity"/>
    <property type="evidence" value="ECO:0007669"/>
    <property type="project" value="TreeGrafter"/>
</dbReference>
<dbReference type="eggNOG" id="ENOG502QUQM">
    <property type="taxonomic scope" value="Eukaryota"/>
</dbReference>
<evidence type="ECO:0000313" key="2">
    <source>
        <dbReference type="EMBL" id="EPE35559.1"/>
    </source>
</evidence>
<protein>
    <submittedName>
        <fullName evidence="2">NAD(P)-binding Rossmann-fold containing protein</fullName>
    </submittedName>
</protein>
<dbReference type="Proteomes" id="UP000016922">
    <property type="component" value="Unassembled WGS sequence"/>
</dbReference>